<reference evidence="2" key="1">
    <citation type="submission" date="2020-04" db="EMBL/GenBank/DDBJ databases">
        <authorList>
            <person name="Chiriac C."/>
            <person name="Salcher M."/>
            <person name="Ghai R."/>
            <person name="Kavagutti S V."/>
        </authorList>
    </citation>
    <scope>NUCLEOTIDE SEQUENCE</scope>
</reference>
<protein>
    <submittedName>
        <fullName evidence="2">Uncharacterized protein</fullName>
    </submittedName>
</protein>
<feature type="transmembrane region" description="Helical" evidence="1">
    <location>
        <begin position="6"/>
        <end position="22"/>
    </location>
</feature>
<proteinExistence type="predicted"/>
<sequence length="64" mass="7374">MNVYLMTFLFSVITYGLGYYAGNSDGKVEGRMAVRRHYEGIIAAERKICEAHNHQLMNAYKDQK</sequence>
<keyword evidence="1" id="KW-1133">Transmembrane helix</keyword>
<keyword evidence="1" id="KW-0472">Membrane</keyword>
<evidence type="ECO:0000313" key="2">
    <source>
        <dbReference type="EMBL" id="CAB4149678.1"/>
    </source>
</evidence>
<gene>
    <name evidence="2" type="ORF">UFOVP550_18</name>
</gene>
<keyword evidence="1" id="KW-0812">Transmembrane</keyword>
<evidence type="ECO:0000256" key="1">
    <source>
        <dbReference type="SAM" id="Phobius"/>
    </source>
</evidence>
<organism evidence="2">
    <name type="scientific">uncultured Caudovirales phage</name>
    <dbReference type="NCBI Taxonomy" id="2100421"/>
    <lineage>
        <taxon>Viruses</taxon>
        <taxon>Duplodnaviria</taxon>
        <taxon>Heunggongvirae</taxon>
        <taxon>Uroviricota</taxon>
        <taxon>Caudoviricetes</taxon>
        <taxon>Peduoviridae</taxon>
        <taxon>Maltschvirus</taxon>
        <taxon>Maltschvirus maltsch</taxon>
    </lineage>
</organism>
<name>A0A6J5MSA6_9CAUD</name>
<dbReference type="EMBL" id="LR796522">
    <property type="protein sequence ID" value="CAB4149678.1"/>
    <property type="molecule type" value="Genomic_DNA"/>
</dbReference>
<accession>A0A6J5MSA6</accession>